<evidence type="ECO:0000256" key="4">
    <source>
        <dbReference type="ARBA" id="ARBA00022801"/>
    </source>
</evidence>
<protein>
    <recommendedName>
        <fullName evidence="8">Abasic site processing protein</fullName>
        <ecNumber evidence="8">3.4.-.-</ecNumber>
    </recommendedName>
</protein>
<keyword evidence="3" id="KW-0227">DNA damage</keyword>
<dbReference type="Gene3D" id="3.90.1680.10">
    <property type="entry name" value="SOS response associated peptidase-like"/>
    <property type="match status" value="1"/>
</dbReference>
<sequence length="192" mass="22136">MCGRFYLEEGFSHKGVNLDNKISIEYGERLPSNKALIMTYSESDTMKWGLPYENKLVINARSESLFDKKMFLELIKSKRCVIPANWFYDWKNGVKYKISLKEDKIFYMAGIYGKYINKENKVENGFVIITASANKEMSEIHHRIPVMLNEDEKDIYLNPDGDLMTVKGLLRAVEDGSLYITADSGSEQLSLF</sequence>
<name>A0ABQ1EBH9_9CLOT</name>
<dbReference type="EC" id="3.4.-.-" evidence="8"/>
<evidence type="ECO:0000313" key="10">
    <source>
        <dbReference type="Proteomes" id="UP000663802"/>
    </source>
</evidence>
<keyword evidence="6" id="KW-0238">DNA-binding</keyword>
<dbReference type="InterPro" id="IPR003738">
    <property type="entry name" value="SRAP"/>
</dbReference>
<evidence type="ECO:0000256" key="7">
    <source>
        <dbReference type="ARBA" id="ARBA00023239"/>
    </source>
</evidence>
<comment type="similarity">
    <text evidence="1 8">Belongs to the SOS response-associated peptidase family.</text>
</comment>
<organism evidence="9 10">
    <name type="scientific">Clostridium zeae</name>
    <dbReference type="NCBI Taxonomy" id="2759022"/>
    <lineage>
        <taxon>Bacteria</taxon>
        <taxon>Bacillati</taxon>
        <taxon>Bacillota</taxon>
        <taxon>Clostridia</taxon>
        <taxon>Eubacteriales</taxon>
        <taxon>Clostridiaceae</taxon>
        <taxon>Clostridium</taxon>
    </lineage>
</organism>
<keyword evidence="5" id="KW-0190">Covalent protein-DNA linkage</keyword>
<evidence type="ECO:0000256" key="8">
    <source>
        <dbReference type="RuleBase" id="RU364100"/>
    </source>
</evidence>
<keyword evidence="4 8" id="KW-0378">Hydrolase</keyword>
<evidence type="ECO:0000313" key="9">
    <source>
        <dbReference type="EMBL" id="GFZ31995.1"/>
    </source>
</evidence>
<proteinExistence type="inferred from homology"/>
<dbReference type="RefSeq" id="WP_206870274.1">
    <property type="nucleotide sequence ID" value="NZ_BMBA01000002.1"/>
</dbReference>
<keyword evidence="7" id="KW-0456">Lyase</keyword>
<gene>
    <name evidence="9" type="ORF">CSC2_25210</name>
</gene>
<evidence type="ECO:0000256" key="5">
    <source>
        <dbReference type="ARBA" id="ARBA00023124"/>
    </source>
</evidence>
<evidence type="ECO:0000256" key="2">
    <source>
        <dbReference type="ARBA" id="ARBA00022670"/>
    </source>
</evidence>
<dbReference type="Pfam" id="PF02586">
    <property type="entry name" value="SRAP"/>
    <property type="match status" value="1"/>
</dbReference>
<dbReference type="PANTHER" id="PTHR13604:SF0">
    <property type="entry name" value="ABASIC SITE PROCESSING PROTEIN HMCES"/>
    <property type="match status" value="1"/>
</dbReference>
<evidence type="ECO:0000256" key="1">
    <source>
        <dbReference type="ARBA" id="ARBA00008136"/>
    </source>
</evidence>
<dbReference type="InterPro" id="IPR036590">
    <property type="entry name" value="SRAP-like"/>
</dbReference>
<evidence type="ECO:0000256" key="3">
    <source>
        <dbReference type="ARBA" id="ARBA00022763"/>
    </source>
</evidence>
<keyword evidence="2 8" id="KW-0645">Protease</keyword>
<dbReference type="SUPFAM" id="SSF143081">
    <property type="entry name" value="BB1717-like"/>
    <property type="match status" value="1"/>
</dbReference>
<dbReference type="Proteomes" id="UP000663802">
    <property type="component" value="Unassembled WGS sequence"/>
</dbReference>
<comment type="caution">
    <text evidence="9">The sequence shown here is derived from an EMBL/GenBank/DDBJ whole genome shotgun (WGS) entry which is preliminary data.</text>
</comment>
<dbReference type="EMBL" id="BMBA01000002">
    <property type="protein sequence ID" value="GFZ31995.1"/>
    <property type="molecule type" value="Genomic_DNA"/>
</dbReference>
<accession>A0ABQ1EBH9</accession>
<reference evidence="9 10" key="1">
    <citation type="journal article" date="2021" name="Int. J. Syst. Evol. Microbiol.">
        <title>Clostridium zeae sp. nov., isolated from corn silage.</title>
        <authorList>
            <person name="Kobayashi H."/>
            <person name="Tanizawa Y."/>
            <person name="Yagura M."/>
            <person name="Sakamoto M."/>
            <person name="Ohkuma M."/>
            <person name="Tohno M."/>
        </authorList>
    </citation>
    <scope>NUCLEOTIDE SEQUENCE [LARGE SCALE GENOMIC DNA]</scope>
    <source>
        <strain evidence="9 10">CSC2</strain>
    </source>
</reference>
<keyword evidence="10" id="KW-1185">Reference proteome</keyword>
<evidence type="ECO:0000256" key="6">
    <source>
        <dbReference type="ARBA" id="ARBA00023125"/>
    </source>
</evidence>
<dbReference type="PANTHER" id="PTHR13604">
    <property type="entry name" value="DC12-RELATED"/>
    <property type="match status" value="1"/>
</dbReference>